<evidence type="ECO:0000259" key="2">
    <source>
        <dbReference type="Pfam" id="PF13239"/>
    </source>
</evidence>
<organism evidence="3 4">
    <name type="scientific">Moorena producens PAL-8-15-08-1</name>
    <dbReference type="NCBI Taxonomy" id="1458985"/>
    <lineage>
        <taxon>Bacteria</taxon>
        <taxon>Bacillati</taxon>
        <taxon>Cyanobacteriota</taxon>
        <taxon>Cyanophyceae</taxon>
        <taxon>Coleofasciculales</taxon>
        <taxon>Coleofasciculaceae</taxon>
        <taxon>Moorena</taxon>
    </lineage>
</organism>
<protein>
    <recommendedName>
        <fullName evidence="2">2TM domain-containing protein</fullName>
    </recommendedName>
</protein>
<dbReference type="InterPro" id="IPR025698">
    <property type="entry name" value="2TM_dom"/>
</dbReference>
<feature type="transmembrane region" description="Helical" evidence="1">
    <location>
        <begin position="54"/>
        <end position="75"/>
    </location>
</feature>
<evidence type="ECO:0000313" key="4">
    <source>
        <dbReference type="Proteomes" id="UP000177870"/>
    </source>
</evidence>
<dbReference type="EMBL" id="CP017599">
    <property type="protein sequence ID" value="AOW98447.1"/>
    <property type="molecule type" value="Genomic_DNA"/>
</dbReference>
<dbReference type="OrthoDB" id="532541at2"/>
<evidence type="ECO:0000256" key="1">
    <source>
        <dbReference type="SAM" id="Phobius"/>
    </source>
</evidence>
<dbReference type="RefSeq" id="WP_070390954.1">
    <property type="nucleotide sequence ID" value="NZ_CP017599.1"/>
</dbReference>
<keyword evidence="1" id="KW-0472">Membrane</keyword>
<feature type="domain" description="2TM" evidence="2">
    <location>
        <begin position="15"/>
        <end position="76"/>
    </location>
</feature>
<sequence>MPPRWPRKPDRRDPAYRRLDDRMNFAVHVAIFAACNSGVWFFRTIQYAQWTWAYWFTGLWGLILVGHGVYIFAIANYTPLPTQEPPTESPQG</sequence>
<feature type="transmembrane region" description="Helical" evidence="1">
    <location>
        <begin position="21"/>
        <end position="42"/>
    </location>
</feature>
<name>A0A1D8TLD0_9CYAN</name>
<gene>
    <name evidence="3" type="ORF">BJP34_02400</name>
</gene>
<accession>A0A1D8TLD0</accession>
<dbReference type="AlphaFoldDB" id="A0A1D8TLD0"/>
<dbReference type="PROSITE" id="PS51257">
    <property type="entry name" value="PROKAR_LIPOPROTEIN"/>
    <property type="match status" value="1"/>
</dbReference>
<evidence type="ECO:0000313" key="3">
    <source>
        <dbReference type="EMBL" id="AOW98447.1"/>
    </source>
</evidence>
<proteinExistence type="predicted"/>
<dbReference type="Pfam" id="PF13239">
    <property type="entry name" value="2TM"/>
    <property type="match status" value="1"/>
</dbReference>
<reference evidence="4" key="1">
    <citation type="submission" date="2016-10" db="EMBL/GenBank/DDBJ databases">
        <title>Comparative genomics uncovers the prolific and rare metabolic potential of the cyanobacterial genus Moorea.</title>
        <authorList>
            <person name="Leao T."/>
            <person name="Castelao G."/>
            <person name="Korobeynikov A."/>
            <person name="Monroe E.A."/>
            <person name="Podell S."/>
            <person name="Glukhov E."/>
            <person name="Allen E."/>
            <person name="Gerwick W.H."/>
            <person name="Gerwick L."/>
        </authorList>
    </citation>
    <scope>NUCLEOTIDE SEQUENCE [LARGE SCALE GENOMIC DNA]</scope>
    <source>
        <strain evidence="4">PAL-8-15-08-1</strain>
    </source>
</reference>
<keyword evidence="1" id="KW-0812">Transmembrane</keyword>
<dbReference type="KEGG" id="mpro:BJP34_02400"/>
<dbReference type="STRING" id="1458985.BJP34_02400"/>
<dbReference type="Proteomes" id="UP000177870">
    <property type="component" value="Chromosome"/>
</dbReference>
<keyword evidence="1" id="KW-1133">Transmembrane helix</keyword>